<dbReference type="Pfam" id="PF03726">
    <property type="entry name" value="PNPase"/>
    <property type="match status" value="1"/>
</dbReference>
<dbReference type="GO" id="GO:0006402">
    <property type="term" value="P:mRNA catabolic process"/>
    <property type="evidence" value="ECO:0007669"/>
    <property type="project" value="UniProtKB-UniRule"/>
</dbReference>
<dbReference type="PANTHER" id="PTHR11252">
    <property type="entry name" value="POLYRIBONUCLEOTIDE NUCLEOTIDYLTRANSFERASE"/>
    <property type="match status" value="1"/>
</dbReference>
<dbReference type="InterPro" id="IPR012340">
    <property type="entry name" value="NA-bd_OB-fold"/>
</dbReference>
<dbReference type="PROSITE" id="PS50084">
    <property type="entry name" value="KH_TYPE_1"/>
    <property type="match status" value="1"/>
</dbReference>
<dbReference type="EC" id="2.7.7.8" evidence="7"/>
<dbReference type="HAMAP" id="MF_01595">
    <property type="entry name" value="PNPase"/>
    <property type="match status" value="1"/>
</dbReference>
<dbReference type="SUPFAM" id="SSF55666">
    <property type="entry name" value="Ribonuclease PH domain 2-like"/>
    <property type="match status" value="2"/>
</dbReference>
<reference evidence="10 11" key="2">
    <citation type="submission" date="2019-01" db="EMBL/GenBank/DDBJ databases">
        <title>Tautonia sociabilis, a novel thermotolerant planctomycete of Isosphaeraceae family, isolated from a 4000 m deep subterranean habitat.</title>
        <authorList>
            <person name="Kovaleva O.L."/>
            <person name="Elcheninov A.G."/>
            <person name="Van Heerden E."/>
            <person name="Toshchakov S.V."/>
            <person name="Novikov A."/>
            <person name="Bonch-Osmolovskaya E.A."/>
            <person name="Kublanov I.V."/>
        </authorList>
    </citation>
    <scope>NUCLEOTIDE SEQUENCE [LARGE SCALE GENOMIC DNA]</scope>
    <source>
        <strain evidence="10 11">GM2012</strain>
    </source>
</reference>
<evidence type="ECO:0000256" key="8">
    <source>
        <dbReference type="SAM" id="MobiDB-lite"/>
    </source>
</evidence>
<dbReference type="CDD" id="cd02393">
    <property type="entry name" value="KH-I_PNPase"/>
    <property type="match status" value="1"/>
</dbReference>
<dbReference type="SUPFAM" id="SSF54211">
    <property type="entry name" value="Ribosomal protein S5 domain 2-like"/>
    <property type="match status" value="2"/>
</dbReference>
<accession>A0A432MHX4</accession>
<evidence type="ECO:0000256" key="2">
    <source>
        <dbReference type="ARBA" id="ARBA00022490"/>
    </source>
</evidence>
<dbReference type="InterPro" id="IPR027408">
    <property type="entry name" value="PNPase/RNase_PH_dom_sf"/>
</dbReference>
<dbReference type="Gene3D" id="3.30.230.70">
    <property type="entry name" value="GHMP Kinase, N-terminal domain"/>
    <property type="match status" value="2"/>
</dbReference>
<dbReference type="Pfam" id="PF00013">
    <property type="entry name" value="KH_1"/>
    <property type="match status" value="1"/>
</dbReference>
<dbReference type="Gene3D" id="3.30.1370.10">
    <property type="entry name" value="K Homology domain, type 1"/>
    <property type="match status" value="1"/>
</dbReference>
<evidence type="ECO:0000256" key="5">
    <source>
        <dbReference type="ARBA" id="ARBA00022842"/>
    </source>
</evidence>
<dbReference type="CDD" id="cd11364">
    <property type="entry name" value="RNase_PH_PNPase_2"/>
    <property type="match status" value="1"/>
</dbReference>
<dbReference type="InterPro" id="IPR015847">
    <property type="entry name" value="ExoRNase_PH_dom2"/>
</dbReference>
<gene>
    <name evidence="7 10" type="primary">pnp</name>
    <name evidence="10" type="ORF">TsocGM_15090</name>
</gene>
<organism evidence="10 11">
    <name type="scientific">Tautonia sociabilis</name>
    <dbReference type="NCBI Taxonomy" id="2080755"/>
    <lineage>
        <taxon>Bacteria</taxon>
        <taxon>Pseudomonadati</taxon>
        <taxon>Planctomycetota</taxon>
        <taxon>Planctomycetia</taxon>
        <taxon>Isosphaerales</taxon>
        <taxon>Isosphaeraceae</taxon>
        <taxon>Tautonia</taxon>
    </lineage>
</organism>
<comment type="catalytic activity">
    <reaction evidence="7">
        <text>RNA(n+1) + phosphate = RNA(n) + a ribonucleoside 5'-diphosphate</text>
        <dbReference type="Rhea" id="RHEA:22096"/>
        <dbReference type="Rhea" id="RHEA-COMP:14527"/>
        <dbReference type="Rhea" id="RHEA-COMP:17342"/>
        <dbReference type="ChEBI" id="CHEBI:43474"/>
        <dbReference type="ChEBI" id="CHEBI:57930"/>
        <dbReference type="ChEBI" id="CHEBI:140395"/>
        <dbReference type="EC" id="2.7.7.8"/>
    </reaction>
</comment>
<sequence length="769" mass="83177">MSTSVTSAPVNPTKKYAVVERALGGKVISIETGKLAKQATGAVVVRLGDTMTLVATVVAAGREGLDFFPMTVDYREKVYSAGKFPGGFIKREGRPSTKEILTSRLIDRPLRPLFPADYRMEVQIQAGPISADRVNDPDVISILGASASLTIAPDVPFLGPIGAIRLGRIDGTLVPFPTADEMAESDLDLVVASTREKVTMIEGFGKELPEPEMLEAILEAHRLNQELITLQLELREAIGLPPLVHPEPAPDPLLEELYRRYAADLREVKKIKLKQERNAATKELQERVVAEMAPEPSPGQEPSPDAPTPLQVKSAFYTLQERVVRELILDGYRSDGRGPKDLRPISCEVSLLPCAHGSAIFQRGETQALVTTVLGTGADEQKVDGIMEEYSKKFYLDYNMPSFAVGEVRPIRGPGRREIGHGMLAERSVAPVLPDPQRFPYTIRVVSDILESNGSSSMASVCGATLSLMDAGVPISDPVGGISIGLVEDPKSHRHILLTDIIGDEDHFGDMDFKVAGTQHGITGIQLDVKNVGLSEEIIRGALDQAREARVEILRTMLRAIKRPRDSISMNAPRLIQLQIDPQKIGMLIGPGGKTIRRLQEETGTKIDVEDTGIVTIASPSAAGAEECRDRIEGMTAGVQLGKIYEGRVMSVKDFGAFVELLPGQDGMVHISELTDGYINSVSDVCRVGDTMLVKVIAIDEQDRVKLSRRQALAERGIADTVESKPRPPAGEGGDRGPRSGGGDRGPRSGGGGRGPGGPPPRDRDRDRR</sequence>
<comment type="function">
    <text evidence="7">Involved in mRNA degradation. Catalyzes the phosphorolysis of single-stranded polyribonucleotides processively in the 3'- to 5'-direction.</text>
</comment>
<feature type="domain" description="S1 motif" evidence="9">
    <location>
        <begin position="642"/>
        <end position="710"/>
    </location>
</feature>
<dbReference type="Pfam" id="PF00575">
    <property type="entry name" value="S1"/>
    <property type="match status" value="1"/>
</dbReference>
<comment type="subcellular location">
    <subcellularLocation>
        <location evidence="7">Cytoplasm</location>
    </subcellularLocation>
</comment>
<dbReference type="SUPFAM" id="SSF46915">
    <property type="entry name" value="Polynucleotide phosphorylase/guanosine pentaphosphate synthase (PNPase/GPSI), domain 3"/>
    <property type="match status" value="1"/>
</dbReference>
<dbReference type="InterPro" id="IPR036345">
    <property type="entry name" value="ExoRNase_PH_dom2_sf"/>
</dbReference>
<keyword evidence="2 7" id="KW-0963">Cytoplasm</keyword>
<dbReference type="InterPro" id="IPR036612">
    <property type="entry name" value="KH_dom_type_1_sf"/>
</dbReference>
<feature type="region of interest" description="Disordered" evidence="8">
    <location>
        <begin position="716"/>
        <end position="769"/>
    </location>
</feature>
<dbReference type="CDD" id="cd04472">
    <property type="entry name" value="S1_PNPase"/>
    <property type="match status" value="1"/>
</dbReference>
<dbReference type="GO" id="GO:0003723">
    <property type="term" value="F:RNA binding"/>
    <property type="evidence" value="ECO:0007669"/>
    <property type="project" value="UniProtKB-UniRule"/>
</dbReference>
<dbReference type="NCBIfam" id="TIGR03591">
    <property type="entry name" value="polynuc_phos"/>
    <property type="match status" value="1"/>
</dbReference>
<dbReference type="InterPro" id="IPR012162">
    <property type="entry name" value="PNPase"/>
</dbReference>
<reference evidence="10 11" key="1">
    <citation type="submission" date="2018-12" db="EMBL/GenBank/DDBJ databases">
        <authorList>
            <person name="Toschakov S.V."/>
        </authorList>
    </citation>
    <scope>NUCLEOTIDE SEQUENCE [LARGE SCALE GENOMIC DNA]</scope>
    <source>
        <strain evidence="10 11">GM2012</strain>
    </source>
</reference>
<dbReference type="EMBL" id="RYZH01000028">
    <property type="protein sequence ID" value="RUL86962.1"/>
    <property type="molecule type" value="Genomic_DNA"/>
</dbReference>
<evidence type="ECO:0000256" key="7">
    <source>
        <dbReference type="HAMAP-Rule" id="MF_01595"/>
    </source>
</evidence>
<dbReference type="GO" id="GO:0000175">
    <property type="term" value="F:3'-5'-RNA exonuclease activity"/>
    <property type="evidence" value="ECO:0007669"/>
    <property type="project" value="TreeGrafter"/>
</dbReference>
<keyword evidence="5 7" id="KW-0460">Magnesium</keyword>
<dbReference type="Gene3D" id="2.40.50.140">
    <property type="entry name" value="Nucleic acid-binding proteins"/>
    <property type="match status" value="1"/>
</dbReference>
<feature type="binding site" evidence="7">
    <location>
        <position position="506"/>
    </location>
    <ligand>
        <name>Mg(2+)</name>
        <dbReference type="ChEBI" id="CHEBI:18420"/>
    </ligand>
</feature>
<evidence type="ECO:0000256" key="3">
    <source>
        <dbReference type="ARBA" id="ARBA00022679"/>
    </source>
</evidence>
<dbReference type="InterPro" id="IPR001247">
    <property type="entry name" value="ExoRNase_PH_dom1"/>
</dbReference>
<dbReference type="CDD" id="cd11363">
    <property type="entry name" value="RNase_PH_PNPase_1"/>
    <property type="match status" value="1"/>
</dbReference>
<name>A0A432MHX4_9BACT</name>
<dbReference type="GO" id="GO:0005829">
    <property type="term" value="C:cytosol"/>
    <property type="evidence" value="ECO:0007669"/>
    <property type="project" value="TreeGrafter"/>
</dbReference>
<comment type="caution">
    <text evidence="10">The sequence shown here is derived from an EMBL/GenBank/DDBJ whole genome shotgun (WGS) entry which is preliminary data.</text>
</comment>
<dbReference type="SMART" id="SM00322">
    <property type="entry name" value="KH"/>
    <property type="match status" value="1"/>
</dbReference>
<dbReference type="PIRSF" id="PIRSF005499">
    <property type="entry name" value="PNPase"/>
    <property type="match status" value="1"/>
</dbReference>
<keyword evidence="7" id="KW-0479">Metal-binding</keyword>
<evidence type="ECO:0000256" key="4">
    <source>
        <dbReference type="ARBA" id="ARBA00022695"/>
    </source>
</evidence>
<dbReference type="PANTHER" id="PTHR11252:SF0">
    <property type="entry name" value="POLYRIBONUCLEOTIDE NUCLEOTIDYLTRANSFERASE 1, MITOCHONDRIAL"/>
    <property type="match status" value="1"/>
</dbReference>
<comment type="similarity">
    <text evidence="1 7">Belongs to the polyribonucleotide nucleotidyltransferase family.</text>
</comment>
<keyword evidence="11" id="KW-1185">Reference proteome</keyword>
<evidence type="ECO:0000256" key="6">
    <source>
        <dbReference type="ARBA" id="ARBA00022884"/>
    </source>
</evidence>
<protein>
    <recommendedName>
        <fullName evidence="7">Polyribonucleotide nucleotidyltransferase</fullName>
        <ecNumber evidence="7">2.7.7.8</ecNumber>
    </recommendedName>
    <alternativeName>
        <fullName evidence="7">Polynucleotide phosphorylase</fullName>
        <shortName evidence="7">PNPase</shortName>
    </alternativeName>
</protein>
<dbReference type="FunFam" id="2.40.50.140:FF:000189">
    <property type="entry name" value="Polyribonucleotide nucleotidyltransferase, putative"/>
    <property type="match status" value="1"/>
</dbReference>
<dbReference type="AlphaFoldDB" id="A0A432MHX4"/>
<evidence type="ECO:0000256" key="1">
    <source>
        <dbReference type="ARBA" id="ARBA00007404"/>
    </source>
</evidence>
<dbReference type="GO" id="GO:0004654">
    <property type="term" value="F:polyribonucleotide nucleotidyltransferase activity"/>
    <property type="evidence" value="ECO:0007669"/>
    <property type="project" value="UniProtKB-UniRule"/>
</dbReference>
<dbReference type="SUPFAM" id="SSF54791">
    <property type="entry name" value="Eukaryotic type KH-domain (KH-domain type I)"/>
    <property type="match status" value="1"/>
</dbReference>
<feature type="compositionally biased region" description="Gly residues" evidence="8">
    <location>
        <begin position="739"/>
        <end position="756"/>
    </location>
</feature>
<dbReference type="InterPro" id="IPR020568">
    <property type="entry name" value="Ribosomal_Su5_D2-typ_SF"/>
</dbReference>
<dbReference type="InterPro" id="IPR003029">
    <property type="entry name" value="S1_domain"/>
</dbReference>
<feature type="binding site" evidence="7">
    <location>
        <position position="512"/>
    </location>
    <ligand>
        <name>Mg(2+)</name>
        <dbReference type="ChEBI" id="CHEBI:18420"/>
    </ligand>
</feature>
<dbReference type="FunFam" id="3.30.230.70:FF:000001">
    <property type="entry name" value="Polyribonucleotide nucleotidyltransferase"/>
    <property type="match status" value="1"/>
</dbReference>
<dbReference type="GO" id="GO:0006396">
    <property type="term" value="P:RNA processing"/>
    <property type="evidence" value="ECO:0007669"/>
    <property type="project" value="InterPro"/>
</dbReference>
<dbReference type="Proteomes" id="UP000280296">
    <property type="component" value="Unassembled WGS sequence"/>
</dbReference>
<keyword evidence="3 7" id="KW-0808">Transferase</keyword>
<evidence type="ECO:0000313" key="11">
    <source>
        <dbReference type="Proteomes" id="UP000280296"/>
    </source>
</evidence>
<evidence type="ECO:0000259" key="9">
    <source>
        <dbReference type="PROSITE" id="PS50126"/>
    </source>
</evidence>
<dbReference type="InterPro" id="IPR015848">
    <property type="entry name" value="PNPase_PH_RNA-bd_bac/org-type"/>
</dbReference>
<keyword evidence="6 7" id="KW-0694">RNA-binding</keyword>
<keyword evidence="4 7" id="KW-0548">Nucleotidyltransferase</keyword>
<dbReference type="InterPro" id="IPR004088">
    <property type="entry name" value="KH_dom_type_1"/>
</dbReference>
<evidence type="ECO:0000313" key="10">
    <source>
        <dbReference type="EMBL" id="RUL86962.1"/>
    </source>
</evidence>
<dbReference type="GO" id="GO:0000287">
    <property type="term" value="F:magnesium ion binding"/>
    <property type="evidence" value="ECO:0007669"/>
    <property type="project" value="UniProtKB-UniRule"/>
</dbReference>
<dbReference type="PROSITE" id="PS50126">
    <property type="entry name" value="S1"/>
    <property type="match status" value="1"/>
</dbReference>
<dbReference type="NCBIfam" id="NF008805">
    <property type="entry name" value="PRK11824.1"/>
    <property type="match status" value="1"/>
</dbReference>
<dbReference type="SUPFAM" id="SSF50249">
    <property type="entry name" value="Nucleic acid-binding proteins"/>
    <property type="match status" value="1"/>
</dbReference>
<proteinExistence type="inferred from homology"/>
<dbReference type="InterPro" id="IPR004087">
    <property type="entry name" value="KH_dom"/>
</dbReference>
<comment type="cofactor">
    <cofactor evidence="7">
        <name>Mg(2+)</name>
        <dbReference type="ChEBI" id="CHEBI:18420"/>
    </cofactor>
</comment>
<dbReference type="InterPro" id="IPR036456">
    <property type="entry name" value="PNPase_PH_RNA-bd_sf"/>
</dbReference>
<dbReference type="Pfam" id="PF03725">
    <property type="entry name" value="RNase_PH_C"/>
    <property type="match status" value="1"/>
</dbReference>
<dbReference type="FunFam" id="3.30.1370.10:FF:000001">
    <property type="entry name" value="Polyribonucleotide nucleotidyltransferase"/>
    <property type="match status" value="1"/>
</dbReference>
<dbReference type="RefSeq" id="WP_126726297.1">
    <property type="nucleotide sequence ID" value="NZ_RYZH01000028.1"/>
</dbReference>
<dbReference type="Pfam" id="PF01138">
    <property type="entry name" value="RNase_PH"/>
    <property type="match status" value="2"/>
</dbReference>
<dbReference type="OrthoDB" id="9804305at2"/>
<dbReference type="SMART" id="SM00316">
    <property type="entry name" value="S1"/>
    <property type="match status" value="1"/>
</dbReference>